<feature type="region of interest" description="Disordered" evidence="6">
    <location>
        <begin position="1033"/>
        <end position="1116"/>
    </location>
</feature>
<reference evidence="11" key="2">
    <citation type="submission" date="2025-04" db="UniProtKB">
        <authorList>
            <consortium name="RefSeq"/>
        </authorList>
    </citation>
    <scope>IDENTIFICATION</scope>
    <source>
        <strain evidence="11">Aabys</strain>
    </source>
</reference>
<feature type="domain" description="PHD-type" evidence="7">
    <location>
        <begin position="135"/>
        <end position="195"/>
    </location>
</feature>
<feature type="compositionally biased region" description="Basic residues" evidence="6">
    <location>
        <begin position="1083"/>
        <end position="1094"/>
    </location>
</feature>
<evidence type="ECO:0000256" key="3">
    <source>
        <dbReference type="ARBA" id="ARBA00022833"/>
    </source>
</evidence>
<keyword evidence="2 4" id="KW-0863">Zinc-finger</keyword>
<feature type="compositionally biased region" description="Low complexity" evidence="6">
    <location>
        <begin position="743"/>
        <end position="759"/>
    </location>
</feature>
<keyword evidence="10" id="KW-1185">Reference proteome</keyword>
<accession>A0A1I8N3Y4</accession>
<dbReference type="GO" id="GO:0008270">
    <property type="term" value="F:zinc ion binding"/>
    <property type="evidence" value="ECO:0007669"/>
    <property type="project" value="UniProtKB-KW"/>
</dbReference>
<feature type="coiled-coil region" evidence="5">
    <location>
        <begin position="451"/>
        <end position="499"/>
    </location>
</feature>
<dbReference type="InterPro" id="IPR050701">
    <property type="entry name" value="Histone_Mod_Regulator"/>
</dbReference>
<feature type="domain" description="PHD-type" evidence="7">
    <location>
        <begin position="1124"/>
        <end position="1177"/>
    </location>
</feature>
<reference evidence="9" key="1">
    <citation type="submission" date="2020-05" db="UniProtKB">
        <authorList>
            <consortium name="EnsemblMetazoa"/>
        </authorList>
    </citation>
    <scope>IDENTIFICATION</scope>
    <source>
        <strain evidence="9">Aabys</strain>
    </source>
</reference>
<feature type="region of interest" description="Disordered" evidence="6">
    <location>
        <begin position="850"/>
        <end position="869"/>
    </location>
</feature>
<organism evidence="9">
    <name type="scientific">Musca domestica</name>
    <name type="common">House fly</name>
    <dbReference type="NCBI Taxonomy" id="7370"/>
    <lineage>
        <taxon>Eukaryota</taxon>
        <taxon>Metazoa</taxon>
        <taxon>Ecdysozoa</taxon>
        <taxon>Arthropoda</taxon>
        <taxon>Hexapoda</taxon>
        <taxon>Insecta</taxon>
        <taxon>Pterygota</taxon>
        <taxon>Neoptera</taxon>
        <taxon>Endopterygota</taxon>
        <taxon>Diptera</taxon>
        <taxon>Brachycera</taxon>
        <taxon>Muscomorpha</taxon>
        <taxon>Muscoidea</taxon>
        <taxon>Muscidae</taxon>
        <taxon>Musca</taxon>
    </lineage>
</organism>
<dbReference type="RefSeq" id="XP_005180827.2">
    <property type="nucleotide sequence ID" value="XM_005180770.3"/>
</dbReference>
<evidence type="ECO:0000256" key="2">
    <source>
        <dbReference type="ARBA" id="ARBA00022771"/>
    </source>
</evidence>
<dbReference type="Proteomes" id="UP001652621">
    <property type="component" value="Unplaced"/>
</dbReference>
<evidence type="ECO:0000256" key="4">
    <source>
        <dbReference type="PROSITE-ProRule" id="PRU00146"/>
    </source>
</evidence>
<dbReference type="CDD" id="cd15561">
    <property type="entry name" value="PHD1_PHF14"/>
    <property type="match status" value="1"/>
</dbReference>
<gene>
    <name evidence="9" type="primary">101900141</name>
    <name evidence="11" type="synonym">LOC101900141</name>
</gene>
<evidence type="ECO:0000313" key="10">
    <source>
        <dbReference type="Proteomes" id="UP001652621"/>
    </source>
</evidence>
<dbReference type="Gene3D" id="2.30.30.1150">
    <property type="match status" value="1"/>
</dbReference>
<dbReference type="InterPro" id="IPR013083">
    <property type="entry name" value="Znf_RING/FYVE/PHD"/>
</dbReference>
<feature type="compositionally biased region" description="Acidic residues" evidence="6">
    <location>
        <begin position="55"/>
        <end position="74"/>
    </location>
</feature>
<dbReference type="PROSITE" id="PS51805">
    <property type="entry name" value="EPHD"/>
    <property type="match status" value="1"/>
</dbReference>
<dbReference type="Pfam" id="PF13832">
    <property type="entry name" value="zf-HC5HC2H_2"/>
    <property type="match status" value="1"/>
</dbReference>
<feature type="compositionally biased region" description="Gly residues" evidence="6">
    <location>
        <begin position="1100"/>
        <end position="1111"/>
    </location>
</feature>
<feature type="region of interest" description="Disordered" evidence="6">
    <location>
        <begin position="877"/>
        <end position="981"/>
    </location>
</feature>
<protein>
    <submittedName>
        <fullName evidence="11">PHD finger protein 14</fullName>
    </submittedName>
</protein>
<evidence type="ECO:0000313" key="11">
    <source>
        <dbReference type="RefSeq" id="XP_005180827.2"/>
    </source>
</evidence>
<dbReference type="eggNOG" id="KOG0957">
    <property type="taxonomic scope" value="Eukaryota"/>
</dbReference>
<feature type="region of interest" description="Disordered" evidence="6">
    <location>
        <begin position="671"/>
        <end position="695"/>
    </location>
</feature>
<evidence type="ECO:0000256" key="1">
    <source>
        <dbReference type="ARBA" id="ARBA00022723"/>
    </source>
</evidence>
<dbReference type="CDD" id="cd15562">
    <property type="entry name" value="PHD2_PHF14"/>
    <property type="match status" value="1"/>
</dbReference>
<feature type="domain" description="PHD-type" evidence="7">
    <location>
        <begin position="619"/>
        <end position="673"/>
    </location>
</feature>
<dbReference type="InterPro" id="IPR034732">
    <property type="entry name" value="EPHD"/>
</dbReference>
<dbReference type="OrthoDB" id="336088at2759"/>
<dbReference type="KEGG" id="mde:101900141"/>
<dbReference type="CDD" id="cd15563">
    <property type="entry name" value="PHD3_PHF14"/>
    <property type="match status" value="1"/>
</dbReference>
<feature type="region of interest" description="Disordered" evidence="6">
    <location>
        <begin position="722"/>
        <end position="759"/>
    </location>
</feature>
<dbReference type="PANTHER" id="PTHR13793:SF150">
    <property type="entry name" value="PHD FINGER PROTEIN 14"/>
    <property type="match status" value="1"/>
</dbReference>
<dbReference type="SUPFAM" id="SSF57903">
    <property type="entry name" value="FYVE/PHD zinc finger"/>
    <property type="match status" value="3"/>
</dbReference>
<dbReference type="PROSITE" id="PS01359">
    <property type="entry name" value="ZF_PHD_1"/>
    <property type="match status" value="2"/>
</dbReference>
<sequence>MAPFKRQRQPKMTTQALLDFDLGESSSDSDFQPKDEDDDDDDDDGGDNSSSASSSDDDEDDDDEDNDDKCDTDDSTLQLKQLLAEATEDVKEDDEKKKTTTNKQTEELVNGVDNIESVLRKLDAKPVTVSKIPLKAICCVCLGDRSDDSNEIVECDGCGVSVHEGCYGVSDNNSISSTNSTCSTEPWFCEACRAGVSEPTCELCPNTGGIYKETDVGKWVHLVCALYVPGVAFGEVDQLSCVTLFEMQYSKWGAKVCSLCDDARFSRTGVCIGCDAGMCKTYFHVTCAQAAGFLTEAHHEDTDAADPFYAHCKVHSEKELIRKRKRNYHTFRMHMEEKQREKTLHKLDDPCPAQMRINRKLQKYQVKYANHKQARPEPWVPTQKMSRMITTSASACRRLLAKAKVMDVDVDLMEEQDMQIQSLTDIRKKWHIAPAFSVEFVAYYIDRISRSKELKEQLTEMMSRNSTLTKEQGHLRSEYDGLLDKNKELKAKHESLINSISQMQTHINSLCPNKNLPNPLNIGRPISEDQAKACTPPYRPISVPTAAALKMGVGFPLARLGHPNTKGDNNRLLSTQAMDSPSLACNSTPITGFSPSFLSQKHKTTNPHHHLSTSPPVETHNCGICKKSTDQHLLAKCDTCKLYYHLGCLNPPLTRHPKKSKLYGWQCSECDKSDQSDGLSELPKGPRKSRTRFNKDGIIVPVAKSCTPPPFNEDNYLQHLKHANTDSTGGPGPAKRRSLDNQTTTNVNSLSSPTSSSFKKLLNKSLPNAIEMPATERTEQNVIGCNNNNNNNNNDSSDSITPKLSKKSKLSLNYSKSTASQQDLHPPTNKQQQQQQQGIVNKEKHISKLSKTKAENTQPSPVQTSLHNDEALELVKTSKTSTPIPSIADTDPLTLPCAATTTSSSSTTTTTINPNNSNSNPTTNEDSATDVNSKQARKQKRKDKHRNKHNLSSDTERSMSKEHKRKRKKKQHDLEAPQDTMAGIPKIKIKFKTLPLPGEVTPEAQFFYVSADMVRSADEASRPGSVETIEELTPTALPDDPVAAHTLKHNTTPTRPQSVNTSTTRTTTNSPSTLANSSPIKTSPRKSSPRKSKQARMSFGGNGRASTGGGCRAKTTPTQSSNQVLACCVCQTNGTSTNMVTCDECRKHYHFTCLDPPLKKSPKIRGYSWHCADCDPTDEEKH</sequence>
<feature type="compositionally biased region" description="Low complexity" evidence="6">
    <location>
        <begin position="900"/>
        <end position="924"/>
    </location>
</feature>
<keyword evidence="3" id="KW-0862">Zinc</keyword>
<feature type="compositionally biased region" description="Low complexity" evidence="6">
    <location>
        <begin position="1058"/>
        <end position="1082"/>
    </location>
</feature>
<evidence type="ECO:0000256" key="6">
    <source>
        <dbReference type="SAM" id="MobiDB-lite"/>
    </source>
</evidence>
<proteinExistence type="predicted"/>
<feature type="region of interest" description="Disordered" evidence="6">
    <location>
        <begin position="1"/>
        <end position="76"/>
    </location>
</feature>
<evidence type="ECO:0000259" key="7">
    <source>
        <dbReference type="PROSITE" id="PS50016"/>
    </source>
</evidence>
<keyword evidence="5" id="KW-0175">Coiled coil</keyword>
<dbReference type="InterPro" id="IPR019786">
    <property type="entry name" value="Zinc_finger_PHD-type_CS"/>
</dbReference>
<dbReference type="Gene3D" id="3.30.40.10">
    <property type="entry name" value="Zinc/RING finger domain, C3HC4 (zinc finger)"/>
    <property type="match status" value="3"/>
</dbReference>
<feature type="region of interest" description="Disordered" evidence="6">
    <location>
        <begin position="86"/>
        <end position="105"/>
    </location>
</feature>
<dbReference type="CDD" id="cd15674">
    <property type="entry name" value="ePHD_PHF14"/>
    <property type="match status" value="1"/>
</dbReference>
<feature type="compositionally biased region" description="Polar residues" evidence="6">
    <location>
        <begin position="855"/>
        <end position="866"/>
    </location>
</feature>
<feature type="compositionally biased region" description="Basic residues" evidence="6">
    <location>
        <begin position="962"/>
        <end position="971"/>
    </location>
</feature>
<feature type="compositionally biased region" description="Basic residues" evidence="6">
    <location>
        <begin position="935"/>
        <end position="949"/>
    </location>
</feature>
<keyword evidence="1" id="KW-0479">Metal-binding</keyword>
<feature type="region of interest" description="Disordered" evidence="6">
    <location>
        <begin position="782"/>
        <end position="841"/>
    </location>
</feature>
<feature type="domain" description="PHD-type" evidence="8">
    <location>
        <begin position="198"/>
        <end position="316"/>
    </location>
</feature>
<evidence type="ECO:0000259" key="8">
    <source>
        <dbReference type="PROSITE" id="PS51805"/>
    </source>
</evidence>
<dbReference type="InterPro" id="IPR011011">
    <property type="entry name" value="Znf_FYVE_PHD"/>
</dbReference>
<dbReference type="PANTHER" id="PTHR13793">
    <property type="entry name" value="PHD FINGER PROTEINS"/>
    <property type="match status" value="1"/>
</dbReference>
<evidence type="ECO:0000256" key="5">
    <source>
        <dbReference type="SAM" id="Coils"/>
    </source>
</evidence>
<dbReference type="VEuPathDB" id="VectorBase:MDOA011290"/>
<dbReference type="AlphaFoldDB" id="A0A1I8N3Y4"/>
<feature type="compositionally biased region" description="Polar residues" evidence="6">
    <location>
        <begin position="925"/>
        <end position="934"/>
    </location>
</feature>
<dbReference type="EnsemblMetazoa" id="MDOA011290-RA">
    <property type="protein sequence ID" value="MDOA011290-PA"/>
    <property type="gene ID" value="MDOA011290"/>
</dbReference>
<dbReference type="InterPro" id="IPR001965">
    <property type="entry name" value="Znf_PHD"/>
</dbReference>
<dbReference type="Pfam" id="PF00628">
    <property type="entry name" value="PHD"/>
    <property type="match status" value="3"/>
</dbReference>
<feature type="compositionally biased region" description="Acidic residues" evidence="6">
    <location>
        <begin position="35"/>
        <end position="46"/>
    </location>
</feature>
<evidence type="ECO:0000313" key="9">
    <source>
        <dbReference type="EnsemblMetazoa" id="MDOA011290-PA"/>
    </source>
</evidence>
<dbReference type="GO" id="GO:0006357">
    <property type="term" value="P:regulation of transcription by RNA polymerase II"/>
    <property type="evidence" value="ECO:0007669"/>
    <property type="project" value="TreeGrafter"/>
</dbReference>
<dbReference type="SMART" id="SM00249">
    <property type="entry name" value="PHD"/>
    <property type="match status" value="4"/>
</dbReference>
<dbReference type="InterPro" id="IPR019787">
    <property type="entry name" value="Znf_PHD-finger"/>
</dbReference>
<dbReference type="GeneID" id="101900141"/>
<name>A0A1I8N3Y4_MUSDO</name>
<dbReference type="VEuPathDB" id="VectorBase:MDOMA2_017627"/>
<dbReference type="PROSITE" id="PS50016">
    <property type="entry name" value="ZF_PHD_2"/>
    <property type="match status" value="3"/>
</dbReference>